<proteinExistence type="predicted"/>
<keyword evidence="2" id="KW-1185">Reference proteome</keyword>
<evidence type="ECO:0000313" key="1">
    <source>
        <dbReference type="EMBL" id="KAJ3007611.1"/>
    </source>
</evidence>
<evidence type="ECO:0000313" key="2">
    <source>
        <dbReference type="Proteomes" id="UP001144978"/>
    </source>
</evidence>
<accession>A0ACC1Q0W0</accession>
<gene>
    <name evidence="1" type="ORF">NUW54_g3485</name>
</gene>
<sequence>MTASAPPPHGSDRGTSSPSPGHGQSRAAFSTRFVGNELSEDQRAAILKFAGIIIRRKADKFAQPTASRLDMTEVAVFERAEDGKTQARVVFEIDLGPDMLNPAGNMHGGCTMFLIDVCSSIALVALAVAKRSNARFVSQSLTTVFHAPATSGKTSRAI</sequence>
<dbReference type="EMBL" id="JANSHE010000731">
    <property type="protein sequence ID" value="KAJ3007611.1"/>
    <property type="molecule type" value="Genomic_DNA"/>
</dbReference>
<name>A0ACC1Q0W0_9APHY</name>
<reference evidence="1" key="1">
    <citation type="submission" date="2022-08" db="EMBL/GenBank/DDBJ databases">
        <title>Genome Sequence of Pycnoporus sanguineus.</title>
        <authorList>
            <person name="Buettner E."/>
        </authorList>
    </citation>
    <scope>NUCLEOTIDE SEQUENCE</scope>
    <source>
        <strain evidence="1">CG-C14</strain>
    </source>
</reference>
<dbReference type="Proteomes" id="UP001144978">
    <property type="component" value="Unassembled WGS sequence"/>
</dbReference>
<comment type="caution">
    <text evidence="1">The sequence shown here is derived from an EMBL/GenBank/DDBJ whole genome shotgun (WGS) entry which is preliminary data.</text>
</comment>
<organism evidence="1 2">
    <name type="scientific">Trametes sanguinea</name>
    <dbReference type="NCBI Taxonomy" id="158606"/>
    <lineage>
        <taxon>Eukaryota</taxon>
        <taxon>Fungi</taxon>
        <taxon>Dikarya</taxon>
        <taxon>Basidiomycota</taxon>
        <taxon>Agaricomycotina</taxon>
        <taxon>Agaricomycetes</taxon>
        <taxon>Polyporales</taxon>
        <taxon>Polyporaceae</taxon>
        <taxon>Trametes</taxon>
    </lineage>
</organism>
<protein>
    <submittedName>
        <fullName evidence="1">Uncharacterized protein</fullName>
    </submittedName>
</protein>